<feature type="region of interest" description="Disordered" evidence="1">
    <location>
        <begin position="652"/>
        <end position="724"/>
    </location>
</feature>
<evidence type="ECO:0008006" key="4">
    <source>
        <dbReference type="Google" id="ProtNLM"/>
    </source>
</evidence>
<evidence type="ECO:0000313" key="2">
    <source>
        <dbReference type="EMBL" id="PIL32955.1"/>
    </source>
</evidence>
<protein>
    <recommendedName>
        <fullName evidence="4">Retrotransposon gag domain-containing protein</fullName>
    </recommendedName>
</protein>
<proteinExistence type="predicted"/>
<feature type="compositionally biased region" description="Polar residues" evidence="1">
    <location>
        <begin position="388"/>
        <end position="405"/>
    </location>
</feature>
<feature type="compositionally biased region" description="Polar residues" evidence="1">
    <location>
        <begin position="420"/>
        <end position="434"/>
    </location>
</feature>
<name>A0A2G8SGP2_9APHY</name>
<comment type="caution">
    <text evidence="2">The sequence shown here is derived from an EMBL/GenBank/DDBJ whole genome shotgun (WGS) entry which is preliminary data.</text>
</comment>
<feature type="compositionally biased region" description="Polar residues" evidence="1">
    <location>
        <begin position="294"/>
        <end position="307"/>
    </location>
</feature>
<feature type="region of interest" description="Disordered" evidence="1">
    <location>
        <begin position="92"/>
        <end position="153"/>
    </location>
</feature>
<feature type="compositionally biased region" description="Low complexity" evidence="1">
    <location>
        <begin position="686"/>
        <end position="704"/>
    </location>
</feature>
<feature type="compositionally biased region" description="Pro residues" evidence="1">
    <location>
        <begin position="705"/>
        <end position="714"/>
    </location>
</feature>
<gene>
    <name evidence="2" type="ORF">GSI_05073</name>
</gene>
<feature type="compositionally biased region" description="Pro residues" evidence="1">
    <location>
        <begin position="655"/>
        <end position="685"/>
    </location>
</feature>
<feature type="compositionally biased region" description="Pro residues" evidence="1">
    <location>
        <begin position="102"/>
        <end position="117"/>
    </location>
</feature>
<keyword evidence="3" id="KW-1185">Reference proteome</keyword>
<feature type="compositionally biased region" description="Low complexity" evidence="1">
    <location>
        <begin position="121"/>
        <end position="138"/>
    </location>
</feature>
<dbReference type="SUPFAM" id="SSF81995">
    <property type="entry name" value="beta-sandwich domain of Sec23/24"/>
    <property type="match status" value="1"/>
</dbReference>
<sequence>MGLPRRLQPLALLRRALSVHSRTKQRPLIRDESQGREPPADQIQTFWLPSPSTYGTPSTLSTVASSPSSTSFPVSDTPLVVRLADGTLHHLVPTDTLTDSSPPSPLSTPPIPIPPPHLRYRSPAPSSDSDLDSPRPASTTAVDSDSDYDSDPNDLHATSTIAVSRVINPVHVFFLQTTITTPLFRGSEHTAYVARSQYPIVPGHVIFRFPPREQPPPLRHTPHTLFYGPLGTAARLFEESPDVRFNAFFFDDSLYRCPQQSCPHRYNSRNPLSFRIPNPGFYPIPRKPPAEQTPGPTTSVPGASSTRTRARQPTPEPVEHAGSPYPRTRPERHREPSPPPTRIPTPVQAAKSAEAPPVAGSSRLDYRELAEDPPSPDLTSIPDPIDNQEPSGRNRSDSNGLTQALGNLGLHATPAPTAQDPVQPTCIRQSPRPNRAMSQEFSLDQAMREWIQHEIADVFTRLRPPTTGRKHAAPRLAPPEYFDGISPDFEQWKSDVQVYVAGLDKDAAISAVLGLIRGTNVNRWKRNLTQDKFVANGNSWNYTDIAAFWAELTTKFRPINYVNDAIIALDQIHMGSRRAEDFFDEWEDLASRAGENKDTPNNIYRLKNALPSGYLVAISTMPTKPATYAEWKNTIINMDNDRIIFNRQIHDFTRRPPPQRPLPHPPPRYSQPQYAPPRYPPPRPQYVPRAPQYAPRPAPQYYQPQYPPPRPYYPQRPQMPMMPGDRRTGTGVTYGGAGQPMDIDRLNARPCRKCGAKKTEKGTCGDMWHIPNRTGAAALQKRRWEERDSREEFLEEIRRFHQEDPEDFLAQTTGMEIPSYCEEPGPPMEHPTEGYVDSYDEIRDQMDDYEQHFPYGPT</sequence>
<dbReference type="AlphaFoldDB" id="A0A2G8SGP2"/>
<evidence type="ECO:0000313" key="3">
    <source>
        <dbReference type="Proteomes" id="UP000230002"/>
    </source>
</evidence>
<feature type="region of interest" description="Disordered" evidence="1">
    <location>
        <begin position="18"/>
        <end position="75"/>
    </location>
</feature>
<feature type="region of interest" description="Disordered" evidence="1">
    <location>
        <begin position="277"/>
        <end position="434"/>
    </location>
</feature>
<dbReference type="EMBL" id="AYKW01000009">
    <property type="protein sequence ID" value="PIL32955.1"/>
    <property type="molecule type" value="Genomic_DNA"/>
</dbReference>
<feature type="compositionally biased region" description="Basic and acidic residues" evidence="1">
    <location>
        <begin position="28"/>
        <end position="39"/>
    </location>
</feature>
<dbReference type="OrthoDB" id="2681631at2759"/>
<dbReference type="Proteomes" id="UP000230002">
    <property type="component" value="Unassembled WGS sequence"/>
</dbReference>
<evidence type="ECO:0000256" key="1">
    <source>
        <dbReference type="SAM" id="MobiDB-lite"/>
    </source>
</evidence>
<organism evidence="2 3">
    <name type="scientific">Ganoderma sinense ZZ0214-1</name>
    <dbReference type="NCBI Taxonomy" id="1077348"/>
    <lineage>
        <taxon>Eukaryota</taxon>
        <taxon>Fungi</taxon>
        <taxon>Dikarya</taxon>
        <taxon>Basidiomycota</taxon>
        <taxon>Agaricomycotina</taxon>
        <taxon>Agaricomycetes</taxon>
        <taxon>Polyporales</taxon>
        <taxon>Polyporaceae</taxon>
        <taxon>Ganoderma</taxon>
    </lineage>
</organism>
<reference evidence="2 3" key="1">
    <citation type="journal article" date="2015" name="Sci. Rep.">
        <title>Chromosome-level genome map provides insights into diverse defense mechanisms in the medicinal fungus Ganoderma sinense.</title>
        <authorList>
            <person name="Zhu Y."/>
            <person name="Xu J."/>
            <person name="Sun C."/>
            <person name="Zhou S."/>
            <person name="Xu H."/>
            <person name="Nelson D.R."/>
            <person name="Qian J."/>
            <person name="Song J."/>
            <person name="Luo H."/>
            <person name="Xiang L."/>
            <person name="Li Y."/>
            <person name="Xu Z."/>
            <person name="Ji A."/>
            <person name="Wang L."/>
            <person name="Lu S."/>
            <person name="Hayward A."/>
            <person name="Sun W."/>
            <person name="Li X."/>
            <person name="Schwartz D.C."/>
            <person name="Wang Y."/>
            <person name="Chen S."/>
        </authorList>
    </citation>
    <scope>NUCLEOTIDE SEQUENCE [LARGE SCALE GENOMIC DNA]</scope>
    <source>
        <strain evidence="2 3">ZZ0214-1</strain>
    </source>
</reference>
<feature type="compositionally biased region" description="Polar residues" evidence="1">
    <location>
        <begin position="42"/>
        <end position="55"/>
    </location>
</feature>
<feature type="compositionally biased region" description="Low complexity" evidence="1">
    <location>
        <begin position="56"/>
        <end position="75"/>
    </location>
</feature>
<accession>A0A2G8SGP2</accession>